<dbReference type="Gene3D" id="3.30.720.50">
    <property type="match status" value="1"/>
</dbReference>
<accession>A0AAZ3QG89</accession>
<feature type="domain" description="HECT" evidence="13">
    <location>
        <begin position="4202"/>
        <end position="4528"/>
    </location>
</feature>
<feature type="compositionally biased region" description="Basic and acidic residues" evidence="11">
    <location>
        <begin position="1453"/>
        <end position="1479"/>
    </location>
</feature>
<keyword evidence="16" id="KW-1185">Reference proteome</keyword>
<feature type="region of interest" description="Disordered" evidence="11">
    <location>
        <begin position="3333"/>
        <end position="3360"/>
    </location>
</feature>
<dbReference type="GO" id="GO:0005634">
    <property type="term" value="C:nucleus"/>
    <property type="evidence" value="ECO:0007669"/>
    <property type="project" value="UniProtKB-SubCell"/>
</dbReference>
<feature type="compositionally biased region" description="Polar residues" evidence="11">
    <location>
        <begin position="523"/>
        <end position="532"/>
    </location>
</feature>
<feature type="compositionally biased region" description="Polar residues" evidence="11">
    <location>
        <begin position="2980"/>
        <end position="3005"/>
    </location>
</feature>
<protein>
    <recommendedName>
        <fullName evidence="4">HECT-type E3 ubiquitin transferase</fullName>
        <ecNumber evidence="4">2.3.2.26</ecNumber>
    </recommendedName>
</protein>
<keyword evidence="7 10" id="KW-0833">Ubl conjugation pathway</keyword>
<reference evidence="15" key="2">
    <citation type="submission" date="2025-08" db="UniProtKB">
        <authorList>
            <consortium name="Ensembl"/>
        </authorList>
    </citation>
    <scope>IDENTIFICATION</scope>
</reference>
<dbReference type="CDD" id="cd00078">
    <property type="entry name" value="HECTc"/>
    <property type="match status" value="1"/>
</dbReference>
<feature type="compositionally biased region" description="Polar residues" evidence="11">
    <location>
        <begin position="1803"/>
        <end position="1813"/>
    </location>
</feature>
<feature type="region of interest" description="Disordered" evidence="11">
    <location>
        <begin position="3118"/>
        <end position="3142"/>
    </location>
</feature>
<dbReference type="InterPro" id="IPR009060">
    <property type="entry name" value="UBA-like_sf"/>
</dbReference>
<evidence type="ECO:0000313" key="15">
    <source>
        <dbReference type="Ensembl" id="ENSOTSP00005128337.1"/>
    </source>
</evidence>
<evidence type="ECO:0000256" key="4">
    <source>
        <dbReference type="ARBA" id="ARBA00012485"/>
    </source>
</evidence>
<dbReference type="Pfam" id="PF22562">
    <property type="entry name" value="UBA_7"/>
    <property type="match status" value="1"/>
</dbReference>
<feature type="region of interest" description="Disordered" evidence="11">
    <location>
        <begin position="1450"/>
        <end position="1479"/>
    </location>
</feature>
<dbReference type="SUPFAM" id="SSF56204">
    <property type="entry name" value="Hect, E3 ligase catalytic domain"/>
    <property type="match status" value="1"/>
</dbReference>
<feature type="region of interest" description="Disordered" evidence="11">
    <location>
        <begin position="1053"/>
        <end position="1079"/>
    </location>
</feature>
<dbReference type="Proteomes" id="UP000694402">
    <property type="component" value="Unassembled WGS sequence"/>
</dbReference>
<feature type="compositionally biased region" description="Polar residues" evidence="11">
    <location>
        <begin position="2957"/>
        <end position="2969"/>
    </location>
</feature>
<reference evidence="16" key="1">
    <citation type="journal article" date="2018" name="PLoS ONE">
        <title>Chinook salmon (Oncorhynchus tshawytscha) genome and transcriptome.</title>
        <authorList>
            <person name="Christensen K.A."/>
            <person name="Leong J.S."/>
            <person name="Sakhrani D."/>
            <person name="Biagi C.A."/>
            <person name="Minkley D.R."/>
            <person name="Withler R.E."/>
            <person name="Rondeau E.B."/>
            <person name="Koop B.F."/>
            <person name="Devlin R.H."/>
        </authorList>
    </citation>
    <scope>NUCLEOTIDE SEQUENCE [LARGE SCALE GENOMIC DNA]</scope>
</reference>
<evidence type="ECO:0000256" key="5">
    <source>
        <dbReference type="ARBA" id="ARBA00022553"/>
    </source>
</evidence>
<dbReference type="InterPro" id="IPR025527">
    <property type="entry name" value="HUWE1/Rev1_UBM"/>
</dbReference>
<feature type="region of interest" description="Disordered" evidence="11">
    <location>
        <begin position="4058"/>
        <end position="4095"/>
    </location>
</feature>
<feature type="compositionally biased region" description="Gly residues" evidence="11">
    <location>
        <begin position="3337"/>
        <end position="3348"/>
    </location>
</feature>
<dbReference type="GO" id="GO:0000139">
    <property type="term" value="C:Golgi membrane"/>
    <property type="evidence" value="ECO:0007669"/>
    <property type="project" value="TreeGrafter"/>
</dbReference>
<dbReference type="Gene3D" id="3.90.1750.10">
    <property type="entry name" value="Hect, E3 ligase catalytic domains"/>
    <property type="match status" value="1"/>
</dbReference>
<feature type="compositionally biased region" description="Acidic residues" evidence="11">
    <location>
        <begin position="761"/>
        <end position="770"/>
    </location>
</feature>
<feature type="compositionally biased region" description="Basic and acidic residues" evidence="11">
    <location>
        <begin position="2130"/>
        <end position="2140"/>
    </location>
</feature>
<feature type="compositionally biased region" description="Basic and acidic residues" evidence="11">
    <location>
        <begin position="4058"/>
        <end position="4079"/>
    </location>
</feature>
<feature type="compositionally biased region" description="Acidic residues" evidence="11">
    <location>
        <begin position="2504"/>
        <end position="2561"/>
    </location>
</feature>
<organism evidence="15 16">
    <name type="scientific">Oncorhynchus tshawytscha</name>
    <name type="common">Chinook salmon</name>
    <name type="synonym">Salmo tshawytscha</name>
    <dbReference type="NCBI Taxonomy" id="74940"/>
    <lineage>
        <taxon>Eukaryota</taxon>
        <taxon>Metazoa</taxon>
        <taxon>Chordata</taxon>
        <taxon>Craniata</taxon>
        <taxon>Vertebrata</taxon>
        <taxon>Euteleostomi</taxon>
        <taxon>Actinopterygii</taxon>
        <taxon>Neopterygii</taxon>
        <taxon>Teleostei</taxon>
        <taxon>Protacanthopterygii</taxon>
        <taxon>Salmoniformes</taxon>
        <taxon>Salmonidae</taxon>
        <taxon>Salmoninae</taxon>
        <taxon>Oncorhynchus</taxon>
    </lineage>
</organism>
<feature type="region of interest" description="Disordered" evidence="11">
    <location>
        <begin position="1343"/>
        <end position="1381"/>
    </location>
</feature>
<evidence type="ECO:0000256" key="10">
    <source>
        <dbReference type="PROSITE-ProRule" id="PRU00104"/>
    </source>
</evidence>
<feature type="region of interest" description="Disordered" evidence="11">
    <location>
        <begin position="2358"/>
        <end position="2415"/>
    </location>
</feature>
<feature type="region of interest" description="Disordered" evidence="11">
    <location>
        <begin position="2504"/>
        <end position="2566"/>
    </location>
</feature>
<dbReference type="CDD" id="cd14288">
    <property type="entry name" value="UBA_HUWE1"/>
    <property type="match status" value="1"/>
</dbReference>
<feature type="region of interest" description="Disordered" evidence="11">
    <location>
        <begin position="2782"/>
        <end position="2861"/>
    </location>
</feature>
<dbReference type="GO" id="GO:0061630">
    <property type="term" value="F:ubiquitin protein ligase activity"/>
    <property type="evidence" value="ECO:0007669"/>
    <property type="project" value="UniProtKB-EC"/>
</dbReference>
<dbReference type="Pfam" id="PF00632">
    <property type="entry name" value="HECT"/>
    <property type="match status" value="1"/>
</dbReference>
<keyword evidence="8" id="KW-0539">Nucleus</keyword>
<evidence type="ECO:0000256" key="8">
    <source>
        <dbReference type="ARBA" id="ARBA00023242"/>
    </source>
</evidence>
<dbReference type="InterPro" id="IPR015940">
    <property type="entry name" value="UBA"/>
</dbReference>
<dbReference type="FunFam" id="3.30.2160.10:FF:000007">
    <property type="entry name" value="E3 ubiquitin-protein ligase HUWE1 isoform X2"/>
    <property type="match status" value="1"/>
</dbReference>
<dbReference type="SUPFAM" id="SSF117839">
    <property type="entry name" value="WWE domain"/>
    <property type="match status" value="1"/>
</dbReference>
<dbReference type="GO" id="GO:0007030">
    <property type="term" value="P:Golgi organization"/>
    <property type="evidence" value="ECO:0007669"/>
    <property type="project" value="TreeGrafter"/>
</dbReference>
<dbReference type="SMART" id="SM00119">
    <property type="entry name" value="HECTc"/>
    <property type="match status" value="1"/>
</dbReference>
<name>A0AAZ3QG89_ONCTS</name>
<evidence type="ECO:0000256" key="1">
    <source>
        <dbReference type="ARBA" id="ARBA00000885"/>
    </source>
</evidence>
<dbReference type="InterPro" id="IPR041918">
    <property type="entry name" value="UBA_HUWE1"/>
</dbReference>
<comment type="subcellular location">
    <subcellularLocation>
        <location evidence="2">Nucleus</location>
    </subcellularLocation>
</comment>
<dbReference type="Pfam" id="PF02825">
    <property type="entry name" value="WWE"/>
    <property type="match status" value="1"/>
</dbReference>
<dbReference type="InterPro" id="IPR018123">
    <property type="entry name" value="WWE-dom_subgr"/>
</dbReference>
<feature type="domain" description="UBA" evidence="12">
    <location>
        <begin position="1380"/>
        <end position="1419"/>
    </location>
</feature>
<feature type="compositionally biased region" description="Polar residues" evidence="11">
    <location>
        <begin position="774"/>
        <end position="788"/>
    </location>
</feature>
<evidence type="ECO:0000256" key="6">
    <source>
        <dbReference type="ARBA" id="ARBA00022679"/>
    </source>
</evidence>
<dbReference type="GO" id="GO:0008270">
    <property type="term" value="F:zinc ion binding"/>
    <property type="evidence" value="ECO:0007669"/>
    <property type="project" value="InterPro"/>
</dbReference>
<dbReference type="GO" id="GO:0006284">
    <property type="term" value="P:base-excision repair"/>
    <property type="evidence" value="ECO:0007669"/>
    <property type="project" value="TreeGrafter"/>
</dbReference>
<dbReference type="FunFam" id="3.90.1750.10:FF:000003">
    <property type="entry name" value="E3 ubiquitin-protein ligase UPL1"/>
    <property type="match status" value="1"/>
</dbReference>
<dbReference type="Pfam" id="PF14377">
    <property type="entry name" value="UBM"/>
    <property type="match status" value="3"/>
</dbReference>
<dbReference type="EC" id="2.3.2.26" evidence="4"/>
<feature type="region of interest" description="Disordered" evidence="11">
    <location>
        <begin position="1752"/>
        <end position="1829"/>
    </location>
</feature>
<dbReference type="Pfam" id="PF06012">
    <property type="entry name" value="DUF908"/>
    <property type="match status" value="1"/>
</dbReference>
<keyword evidence="5" id="KW-0597">Phosphoprotein</keyword>
<evidence type="ECO:0000313" key="16">
    <source>
        <dbReference type="Proteomes" id="UP000694402"/>
    </source>
</evidence>
<comment type="caution">
    <text evidence="10">Lacks conserved residue(s) required for the propagation of feature annotation.</text>
</comment>
<feature type="compositionally biased region" description="Gly residues" evidence="11">
    <location>
        <begin position="3416"/>
        <end position="3426"/>
    </location>
</feature>
<evidence type="ECO:0000259" key="12">
    <source>
        <dbReference type="PROSITE" id="PS50030"/>
    </source>
</evidence>
<evidence type="ECO:0000256" key="2">
    <source>
        <dbReference type="ARBA" id="ARBA00004123"/>
    </source>
</evidence>
<proteinExistence type="inferred from homology"/>
<feature type="region of interest" description="Disordered" evidence="11">
    <location>
        <begin position="2113"/>
        <end position="2158"/>
    </location>
</feature>
<feature type="compositionally biased region" description="Acidic residues" evidence="11">
    <location>
        <begin position="487"/>
        <end position="497"/>
    </location>
</feature>
<feature type="compositionally biased region" description="Low complexity" evidence="11">
    <location>
        <begin position="1015"/>
        <end position="1028"/>
    </location>
</feature>
<feature type="domain" description="WWE" evidence="14">
    <location>
        <begin position="1670"/>
        <end position="1749"/>
    </location>
</feature>
<feature type="compositionally biased region" description="Low complexity" evidence="11">
    <location>
        <begin position="3928"/>
        <end position="3958"/>
    </location>
</feature>
<feature type="region of interest" description="Disordered" evidence="11">
    <location>
        <begin position="2951"/>
        <end position="3047"/>
    </location>
</feature>
<evidence type="ECO:0000256" key="9">
    <source>
        <dbReference type="ARBA" id="ARBA00034494"/>
    </source>
</evidence>
<feature type="compositionally biased region" description="Polar residues" evidence="11">
    <location>
        <begin position="2115"/>
        <end position="2126"/>
    </location>
</feature>
<evidence type="ECO:0000256" key="7">
    <source>
        <dbReference type="ARBA" id="ARBA00022786"/>
    </source>
</evidence>
<dbReference type="GO" id="GO:0000209">
    <property type="term" value="P:protein polyubiquitination"/>
    <property type="evidence" value="ECO:0007669"/>
    <property type="project" value="TreeGrafter"/>
</dbReference>
<dbReference type="PROSITE" id="PS50030">
    <property type="entry name" value="UBA"/>
    <property type="match status" value="1"/>
</dbReference>
<dbReference type="PANTHER" id="PTHR11254:SF67">
    <property type="entry name" value="E3 UBIQUITIN-PROTEIN LIGASE HUWE1"/>
    <property type="match status" value="1"/>
</dbReference>
<dbReference type="Gene3D" id="1.10.8.10">
    <property type="entry name" value="DNA helicase RuvA subunit, C-terminal domain"/>
    <property type="match status" value="1"/>
</dbReference>
<feature type="region of interest" description="Disordered" evidence="11">
    <location>
        <begin position="3404"/>
        <end position="3426"/>
    </location>
</feature>
<dbReference type="SUPFAM" id="SSF46934">
    <property type="entry name" value="UBA-like"/>
    <property type="match status" value="1"/>
</dbReference>
<dbReference type="GO" id="GO:0061025">
    <property type="term" value="P:membrane fusion"/>
    <property type="evidence" value="ECO:0007669"/>
    <property type="project" value="TreeGrafter"/>
</dbReference>
<dbReference type="Gene3D" id="3.30.2410.10">
    <property type="entry name" value="Hect, E3 ligase catalytic domain"/>
    <property type="match status" value="1"/>
</dbReference>
<dbReference type="SMART" id="SM00678">
    <property type="entry name" value="WWE"/>
    <property type="match status" value="1"/>
</dbReference>
<dbReference type="PROSITE" id="PS50237">
    <property type="entry name" value="HECT"/>
    <property type="match status" value="1"/>
</dbReference>
<feature type="compositionally biased region" description="Polar residues" evidence="11">
    <location>
        <begin position="3881"/>
        <end position="3890"/>
    </location>
</feature>
<feature type="compositionally biased region" description="Low complexity" evidence="11">
    <location>
        <begin position="1350"/>
        <end position="1367"/>
    </location>
</feature>
<evidence type="ECO:0000256" key="3">
    <source>
        <dbReference type="ARBA" id="ARBA00004906"/>
    </source>
</evidence>
<dbReference type="Ensembl" id="ENSOTST00005132810.1">
    <property type="protein sequence ID" value="ENSOTSP00005128337.1"/>
    <property type="gene ID" value="ENSOTSG00005010105.2"/>
</dbReference>
<comment type="pathway">
    <text evidence="3">Protein modification; protein ubiquitination.</text>
</comment>
<evidence type="ECO:0000259" key="13">
    <source>
        <dbReference type="PROSITE" id="PS50237"/>
    </source>
</evidence>
<dbReference type="InterPro" id="IPR050409">
    <property type="entry name" value="E3_ubiq-protein_ligase"/>
</dbReference>
<feature type="compositionally biased region" description="Basic and acidic residues" evidence="11">
    <location>
        <begin position="2792"/>
        <end position="2806"/>
    </location>
</feature>
<dbReference type="InterPro" id="IPR010309">
    <property type="entry name" value="E3_Ub_ligase_DUF908"/>
</dbReference>
<dbReference type="PANTHER" id="PTHR11254">
    <property type="entry name" value="HECT DOMAIN UBIQUITIN-PROTEIN LIGASE"/>
    <property type="match status" value="1"/>
</dbReference>
<feature type="compositionally biased region" description="Low complexity" evidence="11">
    <location>
        <begin position="3639"/>
        <end position="3649"/>
    </location>
</feature>
<dbReference type="Gene3D" id="3.30.2160.10">
    <property type="entry name" value="Hect, E3 ligase catalytic domain"/>
    <property type="match status" value="1"/>
</dbReference>
<feature type="region of interest" description="Disordered" evidence="11">
    <location>
        <begin position="482"/>
        <end position="532"/>
    </location>
</feature>
<gene>
    <name evidence="15" type="primary">HUWE1</name>
</gene>
<feature type="compositionally biased region" description="Low complexity" evidence="11">
    <location>
        <begin position="3349"/>
        <end position="3360"/>
    </location>
</feature>
<dbReference type="InterPro" id="IPR000569">
    <property type="entry name" value="HECT_dom"/>
</dbReference>
<dbReference type="InterPro" id="IPR035983">
    <property type="entry name" value="Hect_E3_ubiquitin_ligase"/>
</dbReference>
<dbReference type="GeneTree" id="ENSGT00940000156319"/>
<feature type="region of interest" description="Disordered" evidence="11">
    <location>
        <begin position="3628"/>
        <end position="3649"/>
    </location>
</feature>
<feature type="region of interest" description="Disordered" evidence="11">
    <location>
        <begin position="1009"/>
        <end position="1036"/>
    </location>
</feature>
<reference evidence="15" key="3">
    <citation type="submission" date="2025-09" db="UniProtKB">
        <authorList>
            <consortium name="Ensembl"/>
        </authorList>
    </citation>
    <scope>IDENTIFICATION</scope>
</reference>
<feature type="region of interest" description="Disordered" evidence="11">
    <location>
        <begin position="742"/>
        <end position="789"/>
    </location>
</feature>
<dbReference type="FunFam" id="3.30.720.50:FF:000002">
    <property type="entry name" value="Putative e3 ubiquitin-protein ligase huwe1 isoform x2"/>
    <property type="match status" value="1"/>
</dbReference>
<feature type="region of interest" description="Disordered" evidence="11">
    <location>
        <begin position="3870"/>
        <end position="3890"/>
    </location>
</feature>
<dbReference type="PROSITE" id="PS50918">
    <property type="entry name" value="WWE"/>
    <property type="match status" value="1"/>
</dbReference>
<feature type="compositionally biased region" description="Pro residues" evidence="11">
    <location>
        <begin position="4080"/>
        <end position="4089"/>
    </location>
</feature>
<dbReference type="Gene3D" id="6.10.250.1630">
    <property type="match status" value="1"/>
</dbReference>
<dbReference type="InterPro" id="IPR010314">
    <property type="entry name" value="E3_Ub_ligase_DUF913"/>
</dbReference>
<dbReference type="FunFam" id="1.10.8.10:FF:000019">
    <property type="entry name" value="Putative e3 ubiquitin-protein ligase huwe1 isoform x2"/>
    <property type="match status" value="1"/>
</dbReference>
<feature type="compositionally biased region" description="Low complexity" evidence="11">
    <location>
        <begin position="504"/>
        <end position="514"/>
    </location>
</feature>
<comment type="similarity">
    <text evidence="9">Belongs to the UPL family. TOM1/PTR1 subfamily.</text>
</comment>
<comment type="catalytic activity">
    <reaction evidence="1">
        <text>S-ubiquitinyl-[E2 ubiquitin-conjugating enzyme]-L-cysteine + [acceptor protein]-L-lysine = [E2 ubiquitin-conjugating enzyme]-L-cysteine + N(6)-ubiquitinyl-[acceptor protein]-L-lysine.</text>
        <dbReference type="EC" id="2.3.2.26"/>
    </reaction>
</comment>
<dbReference type="SMART" id="SM00165">
    <property type="entry name" value="UBA"/>
    <property type="match status" value="1"/>
</dbReference>
<dbReference type="InterPro" id="IPR004170">
    <property type="entry name" value="WWE_dom"/>
</dbReference>
<evidence type="ECO:0000256" key="11">
    <source>
        <dbReference type="SAM" id="MobiDB-lite"/>
    </source>
</evidence>
<dbReference type="InterPro" id="IPR037197">
    <property type="entry name" value="WWE_dom_sf"/>
</dbReference>
<sequence length="4528" mass="492366">MKVDRSKLKKTPTEAPADCRTLIEKLKGCRDEQLLLELQHIKTWNIGKCELYHWVDLLDRFDGILCDAGQTVENMSWLLVCDRPDNGQLKALLLAVLNFTALLIEYSFSRHLYSSIEHLTTLLASCDMQVVLSVLNLLYVFSKRSNYITRLGSDKRTPLLARLQHLAESWGGKENGFGLAECCRDLPMTKYPPSATTLHFEFYAEPGPEVKVERKTSSNTLHYIHIEQLDKISESPSEIMESLTVMYNIPKDKQTLLFTHIRLAHGFSNHKKRLQAVQARLHAISILVYSNALQESANSILYNGLIEELVDVLQITDKQLVDIKAASLRTLTSIVHLERTPKLSNIIDCTGTASYHGFLPVLVRNCIQAMIDPLMEPYPHQFATALFSFLYHLASYDAGGEALVSCGMMEALLKVIKFLGDEQDQITFVTRAVRVVDLITNLDMAAFQSHTGLTIFISRLEHEVDLSRKECPFVIKPKIQRPNSTVESEDMDTDVDVSEERMESSPGPSTSSGSRPETDHRAQSSTASTPRTGLQCIPQRAALLKSMLNFLKKAIQDPAFSDGIRHVMDGSLPTSLKHIISNAEYYGPSLFLLATEVVTVFVFQEPSLLSSLQDNGLTDVMLHALLIKDVPATREVLGSLPNVFSALCLNARGLHSFVQCQPFERLFKVLLSPDYLPAMRRRRSSDPLGDTASNLGSAVDELMRHQPTLKTDATTAIIKLLEEICNLGRAPEYICQKPSIQKTDGTVTAPPARSSHAAEEASSEDEEEEEALHTFTQQQGEPENNRQVVGTEERIPIPLMDYILNVMKFVESILSNNTTDDHCQEFVNQKGLLPLVSILGLPNLPIDFPTSAACQAVAGVCKSILTLSHEPKVLQEGLCQLDSILSALEPLHRPIEVPGGSVLLRELATAGHVTDATLSARATPLLHALTAAHAYILMFVHTCRVGQSEIRAISVNQWGSQLGLSVLNKLSQLYCSLVWESTVLLSLCTPNSLPPGCEFGQADMQKLVPKEEKPSGSTTATASASGSRRTAESEAVAVDPSATCLLEGMGLDGDTLAPMETDEPTAGTSDPKTKSKLTPAMATRIKQIKPLLSASSRLGRALAELFGLLVKLCVGSPVRQRRSHHATSTGTAPTPAARATASSLTKLLTKGLSWQPPPYTPTPRFRLTFFICSVGFTSPMLFDERKYPYHLMLQKFFCSGGHNALFETFNWALSMGGKVPVSEGLEHAELPDGTGEFLDAWLMLVEKMVNPSTVLDSPHSLPVKVPGVTPTTPQFSALRFLIVTQKAAFSCICSLWNRKPLKVYGGRMAESMLAILCHILRGEPVIQVCGSAGAPGAAVNAGEGPAGSVPGPAIGSSTAPPAPGGAAEDSTNTTPRREPPVNQAQLQQLMDMGFSREHAMEALVNTSTMEQATEYLLTHPPPLLSGAVRDMTMSEEDQMMRAIAMSLGQEVSMEQRSDSPEEAARHREEDDRRARERTEEEEARCLERFLEAEPLDSTELHAFTDSMLPGCFHLLDELPDTVYRLCDLLMTAIKRSGPEYRDLILRQVVNQVWEAADVLIKAAIPLTTSDTKTVSEWTRQMATLPQASNLATRILLLTLKTSCSNYFSDRHIDEQVVENSGILNVLIKLLEVVQPCLQAAKEQKDIQTPKWITPVLLIIDFYEKMAVSSKRRAQMNKYLQPNGNNWRWFDDRSGRWCSYSASNNGTIDSAWRAGESSVRFTAGRRRYTVQFNTMVQVNEETGNRRPVMLTVQRVPRIPKPAKTGSMTDSEKEEGDRGKAEETQTDPDSAPVAVEMSAPKDDNTTPQLKESFSGPSAPPAPPPAALLDPTSERTGAGAAIVVQGLTEDMTTVLIRACVSMISVPVDPDTLHATLRLCLRLTRTHYYAMMFAELKSTRMILGLTQGSGFNGFTPLVTLLFRHIIEDPATLRHTMEKVVRSAVTSGAGSTTSGVVSGSLGSREINYILRVLGPAACRNPDCFADTANSCVRIALPAPRGAGTASDDEFENLRIKGPNAVQLVKTTPLKLSPLPPIPDTIKEVIYDMLNALAAYHAPEEAERPEEPAVAVPGGQDLCQILQDDDVYQQYRLTRQGSDFDSQSAFHINAQVFTADGAVADSSQSGTPQGEASTPEEMREEKKEVEGENGASSEEGKGAKAKASKPLMPTSTILRLLAELVRSYVGIATLIASYCYTAGQSELIKEDCSVLAFVLDHLLPHTQSSEDKDTPALARLFLASLAAAGTGTDAQVALVNEVKAALSRALAMAEGTEKHARLQAVMCIISTIMESCPSTSSFYSTAAAKTQHNGMNNIIRLFLKKGLVNDLARVPHSLDLSSPNMANTVNAALKPLETLSRIVNQPSSLFGGKGGSSKNKAEHDTVGAARDSNSNTQGDSGEVEGTLVEGSHRVQGTDSDLMDGETEGDTVVIAGQPEVLSTTAMQVENELVDLIDELLERDAGAVNSSIIVGRGSGEDESQEDVLMDEAPSNISQASTLQTNREDSMNILEPEDEEHTQEEDSSGSNDDEDSQDEEEEEEEEEEEDQDDEEGDEDDDDEGSEMELDEDFPDINAAPHIRFERFDRDDDLIIEFDNMFSTTADIPPSPGNIPSSHPLMVRHADHGSLTLGGAGTNNRLAQGMGRSQRTLRQLTANTGHTIHVHYPGNRQPNPPLILQRLLGPSAAADILQLSSSLPLQSRGRARLLVGNEDVHIIARSDDELLDDFFHEQSSTGGQAGTLSSIPTALTRWTDECKVLDAESMHDCVAVVKVPILQHLETLRDEELEERREKRRRQLAEEEEAKQNDRRTGGEETREQSLQGPGLGTVNGAAGETTAEGEPQGSGVSCLDPPRVSEGFLTAPPSGEVTPTTPAPHEQALVSLETAISQQVHQPIADLLLAESHANSLATLAGAGLPDLTASSDRLNCEAEASQMEMSPAPPIASLSPDIVETSEPAAVGVSQLEGSPMDTSSPASATQEEPNPAQAVHLSQALSGSGDSGLTDTHTDAETSSTTVSPPGETMPLSDRANSQSQAIQEEPLPSTSNEDEDPLAGISLPEGVDPSFLAALPEDIRREVLQNQLGIRPPARPPVSSTLPSATTPVLGGPGVTEVSPEFLAALPPAIQEEVLAQQRAEQQRRELSQQPTQGDTPLDPVTFIQTLPSELRRSVLEDMEDSVLAVMPPDIAAEAAALRREQEARQRQLMHERLFGHSSSSALSAILRSPAFTSRLGGNRGVQYTRLAVQRGGTFQMGGGANHSRPSSSSVDSLLRLRGRLLLDHEALSCLLVLLFVDEPKLNTSRLHRVLRNLCYHSQTRGWVIRSLLSILQRSSESEVCVETTRLEDARGKRTAGGQGGYGGSKGSTTTATSSLSSSSSSSLELINRVESRSSSQLSWLSVSMDAALGCRTNIFQIQRASGRKHADRHSAGGTSGGSGGTLGGGVQGVTAGVTCAGGGGSTVHIHPQAAPVVCRHVLDTLIQLAKVFPSHFTQQRCKDLLSSSTSDLDSRLCAAASIVTAGGGSRSTQTNTCSTPSSAQNSLGGGACGTAITPQSLGISTDFWDLLVKLDNMNVSRKGKASMKTVPLGAGGEAEGAQYSLEASPLGQLMNMLSHPVIRRSSLLTEKLLRLLSLISIALPDNKATEVPAGHPTPQSTTAGAGNPATATSAAATASASAQGTTVGVVVPAQGSSSTAIVSIPTSTGASATVLCIESDTKLASTGLTEKQLQLSVEVLTSHSCSEEGLEDAANILLQLSRGDGTTRDTVLRLLLSGARHLGYTLCKQIGTLLAELREYNLEQQRRARADAQSPDAPAEDTSISARLKAGKLSSRFDGSESVVIVAAQKRTLGGRELQLPCMSSLTSKTSTQKFFLRVLQVIIQLREDTRRANKKAKQTGRLGSTSLGSASSIQAAVRQLEAEADAIIQMVREGQRARRLQQAPPPSASVAAVTTSGSSVATPHAPAAAPGTASAATSEVGSVSEPQAVQRDDSPMDVDQPSPLEQDPAPLDEEGNSQSETEERLPDLPLLSEQLLLDELWDMLGECLKELEESHDQHAVLVLQPAVEAFFLVHATERESKPPVRDTRESQLSHIKDEPPPLSPAPLTPATPSSLDPFFSREPSSMHISSNLPPDTQKFLRFAETHRTVLNQILRQSTTHLADGPFAVLVDYIRILDFDVKRKYFRQELERLDEGLRKEDMAVHVRRDHVFEDSYRELHRKSPEDMKNRLYIVFEGEEGQDAGGLLREWYMIISREMFNAMYALFRTSPGDRVTYTINPSSHCNPNHLSYFKFVGRVVAKAVYDNRLLECYFTRSFYKHILGKSVRYTDMESEDYPFFQGLVYLLENNVSTLGYELTFSTEVQEFGVCEVRDLKPNGGNIIVTEENKKEYVHLVCQMKMTGAIRKQLSAYLEGFYEIIPKRLISIFTEQELELLISGLPTIDIDDLKANTEYHKYQSSSIQIQWFWRALRSFDQADRAKFLQFVTGTLTPGKVPLQGKELPFSIPLQTICLFSCSFNQLDLPAYESYEKLRHMLLLAIQECSEGFGLA</sequence>
<keyword evidence="6" id="KW-0808">Transferase</keyword>
<evidence type="ECO:0000259" key="14">
    <source>
        <dbReference type="PROSITE" id="PS50918"/>
    </source>
</evidence>
<dbReference type="GO" id="GO:0006511">
    <property type="term" value="P:ubiquitin-dependent protein catabolic process"/>
    <property type="evidence" value="ECO:0007669"/>
    <property type="project" value="TreeGrafter"/>
</dbReference>
<dbReference type="Pfam" id="PF06025">
    <property type="entry name" value="DUF913"/>
    <property type="match status" value="1"/>
</dbReference>
<feature type="region of interest" description="Disordered" evidence="11">
    <location>
        <begin position="3917"/>
        <end position="4009"/>
    </location>
</feature>